<protein>
    <submittedName>
        <fullName evidence="14">Indole-3-pyruvate decarboxylase</fullName>
        <ecNumber evidence="14">4.1.1.74</ecNumber>
    </submittedName>
</protein>
<evidence type="ECO:0000256" key="3">
    <source>
        <dbReference type="ARBA" id="ARBA00007812"/>
    </source>
</evidence>
<dbReference type="SUPFAM" id="SSF52518">
    <property type="entry name" value="Thiamin diphosphate-binding fold (THDP-binding)"/>
    <property type="match status" value="2"/>
</dbReference>
<sequence length="554" mass="60742">MATHDSTHSPAALSIGQYLIQRLQDYGIGHVFGIPGDYVLTFYGMLEKSAIKTVGCTREDNAGFAADAYARVNGMGAVCVTYCVGGLSVCNSIAGAFAEKSPVVVISGSPGMSERDNNPLLHHKVREFHTQMDVFEKLCIAGAELHDPATAFREIDRVLDAASRFKRPVYLELPRDMVEVVPQTSPPFSKVEVASDPQAMSEACDDAVAMLAKAQKPIILAGVEVHRFGLQDQLVELAERSNIPIAATLLGKSVVRETHPLYVGIYEGAMGREEVTRFVEESDCVLLLGAFMTDINLGIYTADLNPNKCIYATSEQLRIRHHHFHGVQLGDFMQSLTEKLPPTTREIPPGVRQKTRPFELKAEAPITISRMIALLNDRMEEDTIVIADIGDSLFSATDLIIQGRTEFISPAYYTSMGFSTPAALGAHFARPDGRPLVICGDGAFQMTGQEFSTMVRHKIPAVMIILDNHGYGTERFLHPGDWEYNEILPWNYSKLPEVYGGGRGYQAATEGEFAQAMASAWDDLSGPSLIQVKIGVEDSSQALIRLAERLSKRV</sequence>
<dbReference type="GO" id="GO:0000287">
    <property type="term" value="F:magnesium ion binding"/>
    <property type="evidence" value="ECO:0007669"/>
    <property type="project" value="InterPro"/>
</dbReference>
<dbReference type="KEGG" id="lcre:Pla8534_52370"/>
<dbReference type="InterPro" id="IPR011766">
    <property type="entry name" value="TPP_enzyme_TPP-bd"/>
</dbReference>
<organism evidence="14 15">
    <name type="scientific">Lignipirellula cremea</name>
    <dbReference type="NCBI Taxonomy" id="2528010"/>
    <lineage>
        <taxon>Bacteria</taxon>
        <taxon>Pseudomonadati</taxon>
        <taxon>Planctomycetota</taxon>
        <taxon>Planctomycetia</taxon>
        <taxon>Pirellulales</taxon>
        <taxon>Pirellulaceae</taxon>
        <taxon>Lignipirellula</taxon>
    </lineage>
</organism>
<evidence type="ECO:0000256" key="6">
    <source>
        <dbReference type="ARBA" id="ARBA00022842"/>
    </source>
</evidence>
<keyword evidence="4 9" id="KW-0479">Metal-binding</keyword>
<evidence type="ECO:0000259" key="13">
    <source>
        <dbReference type="Pfam" id="PF02776"/>
    </source>
</evidence>
<evidence type="ECO:0000256" key="9">
    <source>
        <dbReference type="PIRSR" id="PIRSR036565-2"/>
    </source>
</evidence>
<evidence type="ECO:0000256" key="5">
    <source>
        <dbReference type="ARBA" id="ARBA00022793"/>
    </source>
</evidence>
<comment type="cofactor">
    <cofactor evidence="2">
        <name>thiamine diphosphate</name>
        <dbReference type="ChEBI" id="CHEBI:58937"/>
    </cofactor>
</comment>
<dbReference type="GO" id="GO:0005829">
    <property type="term" value="C:cytosol"/>
    <property type="evidence" value="ECO:0007669"/>
    <property type="project" value="TreeGrafter"/>
</dbReference>
<dbReference type="Pfam" id="PF00205">
    <property type="entry name" value="TPP_enzyme_M"/>
    <property type="match status" value="1"/>
</dbReference>
<dbReference type="GO" id="GO:0000949">
    <property type="term" value="P:aromatic amino acid family catabolic process to alcohol via Ehrlich pathway"/>
    <property type="evidence" value="ECO:0007669"/>
    <property type="project" value="TreeGrafter"/>
</dbReference>
<keyword evidence="15" id="KW-1185">Reference proteome</keyword>
<evidence type="ECO:0000256" key="8">
    <source>
        <dbReference type="ARBA" id="ARBA00023239"/>
    </source>
</evidence>
<dbReference type="PANTHER" id="PTHR43452:SF30">
    <property type="entry name" value="PYRUVATE DECARBOXYLASE ISOZYME 1-RELATED"/>
    <property type="match status" value="1"/>
</dbReference>
<dbReference type="AlphaFoldDB" id="A0A518E010"/>
<reference evidence="14 15" key="1">
    <citation type="submission" date="2019-02" db="EMBL/GenBank/DDBJ databases">
        <title>Deep-cultivation of Planctomycetes and their phenomic and genomic characterization uncovers novel biology.</title>
        <authorList>
            <person name="Wiegand S."/>
            <person name="Jogler M."/>
            <person name="Boedeker C."/>
            <person name="Pinto D."/>
            <person name="Vollmers J."/>
            <person name="Rivas-Marin E."/>
            <person name="Kohn T."/>
            <person name="Peeters S.H."/>
            <person name="Heuer A."/>
            <person name="Rast P."/>
            <person name="Oberbeckmann S."/>
            <person name="Bunk B."/>
            <person name="Jeske O."/>
            <person name="Meyerdierks A."/>
            <person name="Storesund J.E."/>
            <person name="Kallscheuer N."/>
            <person name="Luecker S."/>
            <person name="Lage O.M."/>
            <person name="Pohl T."/>
            <person name="Merkel B.J."/>
            <person name="Hornburger P."/>
            <person name="Mueller R.-W."/>
            <person name="Bruemmer F."/>
            <person name="Labrenz M."/>
            <person name="Spormann A.M."/>
            <person name="Op den Camp H."/>
            <person name="Overmann J."/>
            <person name="Amann R."/>
            <person name="Jetten M.S.M."/>
            <person name="Mascher T."/>
            <person name="Medema M.H."/>
            <person name="Devos D.P."/>
            <person name="Kaster A.-K."/>
            <person name="Ovreas L."/>
            <person name="Rohde M."/>
            <person name="Galperin M.Y."/>
            <person name="Jogler C."/>
        </authorList>
    </citation>
    <scope>NUCLEOTIDE SEQUENCE [LARGE SCALE GENOMIC DNA]</scope>
    <source>
        <strain evidence="14 15">Pla85_3_4</strain>
    </source>
</reference>
<feature type="domain" description="Thiamine pyrophosphate enzyme central" evidence="11">
    <location>
        <begin position="205"/>
        <end position="325"/>
    </location>
</feature>
<evidence type="ECO:0000313" key="15">
    <source>
        <dbReference type="Proteomes" id="UP000317648"/>
    </source>
</evidence>
<proteinExistence type="inferred from homology"/>
<evidence type="ECO:0000256" key="4">
    <source>
        <dbReference type="ARBA" id="ARBA00022723"/>
    </source>
</evidence>
<dbReference type="PANTHER" id="PTHR43452">
    <property type="entry name" value="PYRUVATE DECARBOXYLASE"/>
    <property type="match status" value="1"/>
</dbReference>
<accession>A0A518E010</accession>
<dbReference type="CDD" id="cd02005">
    <property type="entry name" value="TPP_PDC_IPDC"/>
    <property type="match status" value="1"/>
</dbReference>
<gene>
    <name evidence="14" type="primary">ipdC</name>
    <name evidence="14" type="ORF">Pla8534_52370</name>
</gene>
<dbReference type="InterPro" id="IPR012110">
    <property type="entry name" value="PDC/IPDC-like"/>
</dbReference>
<dbReference type="FunFam" id="3.40.50.970:FF:000024">
    <property type="entry name" value="Pyruvate decarboxylase isozyme"/>
    <property type="match status" value="1"/>
</dbReference>
<feature type="binding site" evidence="9">
    <location>
        <position position="441"/>
    </location>
    <ligand>
        <name>Mg(2+)</name>
        <dbReference type="ChEBI" id="CHEBI:18420"/>
    </ligand>
</feature>
<keyword evidence="7 10" id="KW-0786">Thiamine pyrophosphate</keyword>
<dbReference type="RefSeq" id="WP_145056172.1">
    <property type="nucleotide sequence ID" value="NZ_CP036433.1"/>
</dbReference>
<evidence type="ECO:0000259" key="12">
    <source>
        <dbReference type="Pfam" id="PF02775"/>
    </source>
</evidence>
<dbReference type="GO" id="GO:0004737">
    <property type="term" value="F:pyruvate decarboxylase activity"/>
    <property type="evidence" value="ECO:0007669"/>
    <property type="project" value="TreeGrafter"/>
</dbReference>
<dbReference type="GO" id="GO:0047434">
    <property type="term" value="F:indolepyruvate decarboxylase activity"/>
    <property type="evidence" value="ECO:0007669"/>
    <property type="project" value="UniProtKB-EC"/>
</dbReference>
<keyword evidence="14" id="KW-0670">Pyruvate</keyword>
<comment type="cofactor">
    <cofactor evidence="1">
        <name>a metal cation</name>
        <dbReference type="ChEBI" id="CHEBI:25213"/>
    </cofactor>
</comment>
<dbReference type="Pfam" id="PF02776">
    <property type="entry name" value="TPP_enzyme_N"/>
    <property type="match status" value="1"/>
</dbReference>
<comment type="cofactor">
    <cofactor evidence="9">
        <name>Mg(2+)</name>
        <dbReference type="ChEBI" id="CHEBI:18420"/>
    </cofactor>
    <text evidence="9">Binds 1 Mg(2+) per subunit.</text>
</comment>
<dbReference type="Pfam" id="PF02775">
    <property type="entry name" value="TPP_enzyme_C"/>
    <property type="match status" value="1"/>
</dbReference>
<comment type="similarity">
    <text evidence="3 10">Belongs to the TPP enzyme family.</text>
</comment>
<evidence type="ECO:0000313" key="14">
    <source>
        <dbReference type="EMBL" id="QDU97391.1"/>
    </source>
</evidence>
<dbReference type="InterPro" id="IPR012001">
    <property type="entry name" value="Thiamin_PyroP_enz_TPP-bd_dom"/>
</dbReference>
<dbReference type="InterPro" id="IPR029035">
    <property type="entry name" value="DHS-like_NAD/FAD-binding_dom"/>
</dbReference>
<feature type="domain" description="Thiamine pyrophosphate enzyme TPP-binding" evidence="12">
    <location>
        <begin position="388"/>
        <end position="532"/>
    </location>
</feature>
<feature type="domain" description="Thiamine pyrophosphate enzyme N-terminal TPP-binding" evidence="13">
    <location>
        <begin position="15"/>
        <end position="122"/>
    </location>
</feature>
<dbReference type="Proteomes" id="UP000317648">
    <property type="component" value="Chromosome"/>
</dbReference>
<dbReference type="EC" id="4.1.1.74" evidence="14"/>
<keyword evidence="8 14" id="KW-0456">Lyase</keyword>
<dbReference type="PROSITE" id="PS00187">
    <property type="entry name" value="TPP_ENZYMES"/>
    <property type="match status" value="1"/>
</dbReference>
<evidence type="ECO:0000256" key="1">
    <source>
        <dbReference type="ARBA" id="ARBA00001920"/>
    </source>
</evidence>
<name>A0A518E010_9BACT</name>
<dbReference type="InterPro" id="IPR029061">
    <property type="entry name" value="THDP-binding"/>
</dbReference>
<dbReference type="InterPro" id="IPR012000">
    <property type="entry name" value="Thiamin_PyroP_enz_cen_dom"/>
</dbReference>
<dbReference type="GO" id="GO:0030976">
    <property type="term" value="F:thiamine pyrophosphate binding"/>
    <property type="evidence" value="ECO:0007669"/>
    <property type="project" value="InterPro"/>
</dbReference>
<dbReference type="SUPFAM" id="SSF52467">
    <property type="entry name" value="DHS-like NAD/FAD-binding domain"/>
    <property type="match status" value="1"/>
</dbReference>
<feature type="binding site" evidence="9">
    <location>
        <position position="468"/>
    </location>
    <ligand>
        <name>Mg(2+)</name>
        <dbReference type="ChEBI" id="CHEBI:18420"/>
    </ligand>
</feature>
<dbReference type="Gene3D" id="3.40.50.1220">
    <property type="entry name" value="TPP-binding domain"/>
    <property type="match status" value="1"/>
</dbReference>
<dbReference type="EMBL" id="CP036433">
    <property type="protein sequence ID" value="QDU97391.1"/>
    <property type="molecule type" value="Genomic_DNA"/>
</dbReference>
<keyword evidence="6 9" id="KW-0460">Magnesium</keyword>
<dbReference type="InterPro" id="IPR000399">
    <property type="entry name" value="TPP-bd_CS"/>
</dbReference>
<dbReference type="Gene3D" id="3.40.50.970">
    <property type="match status" value="2"/>
</dbReference>
<dbReference type="CDD" id="cd07038">
    <property type="entry name" value="TPP_PYR_PDC_IPDC_like"/>
    <property type="match status" value="1"/>
</dbReference>
<keyword evidence="5" id="KW-0210">Decarboxylase</keyword>
<dbReference type="InterPro" id="IPR047214">
    <property type="entry name" value="TPP_PDC_IPDC"/>
</dbReference>
<evidence type="ECO:0000256" key="10">
    <source>
        <dbReference type="RuleBase" id="RU362132"/>
    </source>
</evidence>
<dbReference type="PIRSF" id="PIRSF036565">
    <property type="entry name" value="Pyruvt_ip_decrb"/>
    <property type="match status" value="1"/>
</dbReference>
<feature type="binding site" evidence="9">
    <location>
        <position position="470"/>
    </location>
    <ligand>
        <name>Mg(2+)</name>
        <dbReference type="ChEBI" id="CHEBI:18420"/>
    </ligand>
</feature>
<dbReference type="OrthoDB" id="4494979at2"/>
<dbReference type="InterPro" id="IPR047213">
    <property type="entry name" value="TPP_PYR_PDC_IPDC-like"/>
</dbReference>
<evidence type="ECO:0000259" key="11">
    <source>
        <dbReference type="Pfam" id="PF00205"/>
    </source>
</evidence>
<evidence type="ECO:0000256" key="2">
    <source>
        <dbReference type="ARBA" id="ARBA00001964"/>
    </source>
</evidence>
<evidence type="ECO:0000256" key="7">
    <source>
        <dbReference type="ARBA" id="ARBA00023052"/>
    </source>
</evidence>